<dbReference type="InterPro" id="IPR051065">
    <property type="entry name" value="Ras-related_GTPase"/>
</dbReference>
<evidence type="ECO:0000256" key="2">
    <source>
        <dbReference type="ARBA" id="ARBA00011984"/>
    </source>
</evidence>
<name>A0A0L7KG49_OPEBR</name>
<dbReference type="Pfam" id="PF00071">
    <property type="entry name" value="Ras"/>
    <property type="match status" value="1"/>
</dbReference>
<comment type="similarity">
    <text evidence="1">Belongs to the small GTPase superfamily. Ras family.</text>
</comment>
<evidence type="ECO:0000256" key="4">
    <source>
        <dbReference type="ARBA" id="ARBA00048098"/>
    </source>
</evidence>
<dbReference type="SMART" id="SM00173">
    <property type="entry name" value="RAS"/>
    <property type="match status" value="1"/>
</dbReference>
<organism evidence="5 6">
    <name type="scientific">Operophtera brumata</name>
    <name type="common">Winter moth</name>
    <name type="synonym">Phalaena brumata</name>
    <dbReference type="NCBI Taxonomy" id="104452"/>
    <lineage>
        <taxon>Eukaryota</taxon>
        <taxon>Metazoa</taxon>
        <taxon>Ecdysozoa</taxon>
        <taxon>Arthropoda</taxon>
        <taxon>Hexapoda</taxon>
        <taxon>Insecta</taxon>
        <taxon>Pterygota</taxon>
        <taxon>Neoptera</taxon>
        <taxon>Endopterygota</taxon>
        <taxon>Lepidoptera</taxon>
        <taxon>Glossata</taxon>
        <taxon>Ditrysia</taxon>
        <taxon>Geometroidea</taxon>
        <taxon>Geometridae</taxon>
        <taxon>Larentiinae</taxon>
        <taxon>Operophtera</taxon>
    </lineage>
</organism>
<dbReference type="PANTHER" id="PTHR45704">
    <property type="entry name" value="RAS-LIKE FAMILY MEMBER 11"/>
    <property type="match status" value="1"/>
</dbReference>
<dbReference type="InterPro" id="IPR001806">
    <property type="entry name" value="Small_GTPase"/>
</dbReference>
<dbReference type="AlphaFoldDB" id="A0A0L7KG49"/>
<protein>
    <recommendedName>
        <fullName evidence="2">small monomeric GTPase</fullName>
        <ecNumber evidence="2">3.6.5.2</ecNumber>
    </recommendedName>
</protein>
<dbReference type="EMBL" id="JTDY01009998">
    <property type="protein sequence ID" value="KOB61879.1"/>
    <property type="molecule type" value="Genomic_DNA"/>
</dbReference>
<comment type="caution">
    <text evidence="5">The sequence shown here is derived from an EMBL/GenBank/DDBJ whole genome shotgun (WGS) entry which is preliminary data.</text>
</comment>
<keyword evidence="3" id="KW-0378">Hydrolase</keyword>
<dbReference type="Proteomes" id="UP000037510">
    <property type="component" value="Unassembled WGS sequence"/>
</dbReference>
<dbReference type="STRING" id="104452.A0A0L7KG49"/>
<reference evidence="5 6" key="1">
    <citation type="journal article" date="2015" name="Genome Biol. Evol.">
        <title>The genome of winter moth (Operophtera brumata) provides a genomic perspective on sexual dimorphism and phenology.</title>
        <authorList>
            <person name="Derks M.F."/>
            <person name="Smit S."/>
            <person name="Salis L."/>
            <person name="Schijlen E."/>
            <person name="Bossers A."/>
            <person name="Mateman C."/>
            <person name="Pijl A.S."/>
            <person name="de Ridder D."/>
            <person name="Groenen M.A."/>
            <person name="Visser M.E."/>
            <person name="Megens H.J."/>
        </authorList>
    </citation>
    <scope>NUCLEOTIDE SEQUENCE [LARGE SCALE GENOMIC DNA]</scope>
    <source>
        <strain evidence="5">WM2013NL</strain>
        <tissue evidence="5">Head and thorax</tissue>
    </source>
</reference>
<comment type="catalytic activity">
    <reaction evidence="4">
        <text>GTP + H2O = GDP + phosphate + H(+)</text>
        <dbReference type="Rhea" id="RHEA:19669"/>
        <dbReference type="ChEBI" id="CHEBI:15377"/>
        <dbReference type="ChEBI" id="CHEBI:15378"/>
        <dbReference type="ChEBI" id="CHEBI:37565"/>
        <dbReference type="ChEBI" id="CHEBI:43474"/>
        <dbReference type="ChEBI" id="CHEBI:58189"/>
        <dbReference type="EC" id="3.6.5.2"/>
    </reaction>
</comment>
<evidence type="ECO:0000313" key="6">
    <source>
        <dbReference type="Proteomes" id="UP000037510"/>
    </source>
</evidence>
<keyword evidence="6" id="KW-1185">Reference proteome</keyword>
<sequence length="173" mass="18632">MRDERAGPPRVRIAVIGSSRVGKSDLLYRQTVPINGTPLDLEVIDVSGSSDKFPTEQIQWADACLLVYAVTDRSSFEYATEVLSLLKRAPTGNSPAHGHAGTAAPMPLALLGNKTDLDHLRQTVSAAHGASFSEASVADNSGDLYRAVDRLLAEVRTPQRTRKFSVTKMLGSL</sequence>
<dbReference type="InterPro" id="IPR027417">
    <property type="entry name" value="P-loop_NTPase"/>
</dbReference>
<dbReference type="PRINTS" id="PR00449">
    <property type="entry name" value="RASTRNSFRMNG"/>
</dbReference>
<dbReference type="EC" id="3.6.5.2" evidence="2"/>
<dbReference type="GO" id="GO:0003925">
    <property type="term" value="F:G protein activity"/>
    <property type="evidence" value="ECO:0007669"/>
    <property type="project" value="UniProtKB-EC"/>
</dbReference>
<dbReference type="GO" id="GO:0005525">
    <property type="term" value="F:GTP binding"/>
    <property type="evidence" value="ECO:0007669"/>
    <property type="project" value="InterPro"/>
</dbReference>
<gene>
    <name evidence="5" type="ORF">OBRU01_25171</name>
</gene>
<evidence type="ECO:0000256" key="3">
    <source>
        <dbReference type="ARBA" id="ARBA00022801"/>
    </source>
</evidence>
<evidence type="ECO:0000313" key="5">
    <source>
        <dbReference type="EMBL" id="KOB61879.1"/>
    </source>
</evidence>
<accession>A0A0L7KG49</accession>
<proteinExistence type="inferred from homology"/>
<feature type="non-terminal residue" evidence="5">
    <location>
        <position position="1"/>
    </location>
</feature>
<dbReference type="SMART" id="SM00175">
    <property type="entry name" value="RAB"/>
    <property type="match status" value="1"/>
</dbReference>
<dbReference type="SUPFAM" id="SSF52540">
    <property type="entry name" value="P-loop containing nucleoside triphosphate hydrolases"/>
    <property type="match status" value="1"/>
</dbReference>
<feature type="non-terminal residue" evidence="5">
    <location>
        <position position="173"/>
    </location>
</feature>
<dbReference type="Gene3D" id="3.40.50.300">
    <property type="entry name" value="P-loop containing nucleotide triphosphate hydrolases"/>
    <property type="match status" value="1"/>
</dbReference>
<evidence type="ECO:0000256" key="1">
    <source>
        <dbReference type="ARBA" id="ARBA00008344"/>
    </source>
</evidence>